<organism evidence="13 14">
    <name type="scientific">Rhodotorula diobovata</name>
    <dbReference type="NCBI Taxonomy" id="5288"/>
    <lineage>
        <taxon>Eukaryota</taxon>
        <taxon>Fungi</taxon>
        <taxon>Dikarya</taxon>
        <taxon>Basidiomycota</taxon>
        <taxon>Pucciniomycotina</taxon>
        <taxon>Microbotryomycetes</taxon>
        <taxon>Sporidiobolales</taxon>
        <taxon>Sporidiobolaceae</taxon>
        <taxon>Rhodotorula</taxon>
    </lineage>
</organism>
<protein>
    <recommendedName>
        <fullName evidence="2">chitin synthase</fullName>
        <ecNumber evidence="2">2.4.1.16</ecNumber>
    </recommendedName>
</protein>
<evidence type="ECO:0000256" key="7">
    <source>
        <dbReference type="ARBA" id="ARBA00022989"/>
    </source>
</evidence>
<feature type="region of interest" description="Disordered" evidence="10">
    <location>
        <begin position="1304"/>
        <end position="1510"/>
    </location>
</feature>
<feature type="transmembrane region" description="Helical" evidence="11">
    <location>
        <begin position="1169"/>
        <end position="1192"/>
    </location>
</feature>
<feature type="compositionally biased region" description="Gly residues" evidence="10">
    <location>
        <begin position="163"/>
        <end position="179"/>
    </location>
</feature>
<feature type="transmembrane region" description="Helical" evidence="11">
    <location>
        <begin position="1089"/>
        <end position="1112"/>
    </location>
</feature>
<evidence type="ECO:0000259" key="12">
    <source>
        <dbReference type="Pfam" id="PF22997"/>
    </source>
</evidence>
<keyword evidence="3" id="KW-1003">Cell membrane</keyword>
<dbReference type="InterPro" id="IPR004835">
    <property type="entry name" value="Chitin_synth"/>
</dbReference>
<evidence type="ECO:0000256" key="3">
    <source>
        <dbReference type="ARBA" id="ARBA00022475"/>
    </source>
</evidence>
<proteinExistence type="predicted"/>
<feature type="region of interest" description="Disordered" evidence="10">
    <location>
        <begin position="206"/>
        <end position="244"/>
    </location>
</feature>
<keyword evidence="14" id="KW-1185">Reference proteome</keyword>
<dbReference type="SUPFAM" id="SSF53448">
    <property type="entry name" value="Nucleotide-diphospho-sugar transferases"/>
    <property type="match status" value="1"/>
</dbReference>
<keyword evidence="5" id="KW-0808">Transferase</keyword>
<feature type="compositionally biased region" description="Polar residues" evidence="10">
    <location>
        <begin position="1388"/>
        <end position="1403"/>
    </location>
</feature>
<feature type="compositionally biased region" description="Low complexity" evidence="10">
    <location>
        <begin position="1304"/>
        <end position="1318"/>
    </location>
</feature>
<comment type="subcellular location">
    <subcellularLocation>
        <location evidence="1">Cell membrane</location>
        <topology evidence="1">Multi-pass membrane protein</topology>
    </subcellularLocation>
</comment>
<evidence type="ECO:0000256" key="11">
    <source>
        <dbReference type="SAM" id="Phobius"/>
    </source>
</evidence>
<evidence type="ECO:0000256" key="10">
    <source>
        <dbReference type="SAM" id="MobiDB-lite"/>
    </source>
</evidence>
<evidence type="ECO:0000313" key="14">
    <source>
        <dbReference type="Proteomes" id="UP000311382"/>
    </source>
</evidence>
<feature type="region of interest" description="Disordered" evidence="10">
    <location>
        <begin position="160"/>
        <end position="182"/>
    </location>
</feature>
<keyword evidence="9" id="KW-0325">Glycoprotein</keyword>
<reference evidence="13 14" key="1">
    <citation type="submission" date="2019-03" db="EMBL/GenBank/DDBJ databases">
        <title>Rhodosporidium diobovatum UCD-FST 08-225 genome sequencing, assembly, and annotation.</title>
        <authorList>
            <person name="Fakankun I.U."/>
            <person name="Fristensky B."/>
            <person name="Levin D.B."/>
        </authorList>
    </citation>
    <scope>NUCLEOTIDE SEQUENCE [LARGE SCALE GENOMIC DNA]</scope>
    <source>
        <strain evidence="13 14">UCD-FST 08-225</strain>
    </source>
</reference>
<feature type="compositionally biased region" description="Polar residues" evidence="10">
    <location>
        <begin position="675"/>
        <end position="688"/>
    </location>
</feature>
<comment type="caution">
    <text evidence="13">The sequence shown here is derived from an EMBL/GenBank/DDBJ whole genome shotgun (WGS) entry which is preliminary data.</text>
</comment>
<dbReference type="GO" id="GO:0004100">
    <property type="term" value="F:chitin synthase activity"/>
    <property type="evidence" value="ECO:0007669"/>
    <property type="project" value="UniProtKB-EC"/>
</dbReference>
<evidence type="ECO:0000313" key="13">
    <source>
        <dbReference type="EMBL" id="TNY24516.1"/>
    </source>
</evidence>
<evidence type="ECO:0000256" key="2">
    <source>
        <dbReference type="ARBA" id="ARBA00012543"/>
    </source>
</evidence>
<feature type="compositionally biased region" description="Low complexity" evidence="10">
    <location>
        <begin position="1258"/>
        <end position="1270"/>
    </location>
</feature>
<evidence type="ECO:0000256" key="1">
    <source>
        <dbReference type="ARBA" id="ARBA00004651"/>
    </source>
</evidence>
<keyword evidence="4" id="KW-0328">Glycosyltransferase</keyword>
<dbReference type="GO" id="GO:0005886">
    <property type="term" value="C:plasma membrane"/>
    <property type="evidence" value="ECO:0007669"/>
    <property type="project" value="UniProtKB-SubCell"/>
</dbReference>
<dbReference type="OrthoDB" id="370884at2759"/>
<accession>A0A5C5G7R8</accession>
<dbReference type="EC" id="2.4.1.16" evidence="2"/>
<feature type="transmembrane region" description="Helical" evidence="11">
    <location>
        <begin position="287"/>
        <end position="306"/>
    </location>
</feature>
<feature type="region of interest" description="Disordered" evidence="10">
    <location>
        <begin position="1"/>
        <end position="40"/>
    </location>
</feature>
<feature type="transmembrane region" description="Helical" evidence="11">
    <location>
        <begin position="248"/>
        <end position="267"/>
    </location>
</feature>
<dbReference type="GO" id="GO:0006031">
    <property type="term" value="P:chitin biosynthetic process"/>
    <property type="evidence" value="ECO:0007669"/>
    <property type="project" value="TreeGrafter"/>
</dbReference>
<evidence type="ECO:0000256" key="9">
    <source>
        <dbReference type="ARBA" id="ARBA00023180"/>
    </source>
</evidence>
<keyword evidence="8 11" id="KW-0472">Membrane</keyword>
<dbReference type="Proteomes" id="UP000311382">
    <property type="component" value="Unassembled WGS sequence"/>
</dbReference>
<dbReference type="EMBL" id="SOZI01000002">
    <property type="protein sequence ID" value="TNY24516.1"/>
    <property type="molecule type" value="Genomic_DNA"/>
</dbReference>
<dbReference type="PANTHER" id="PTHR22914:SF16">
    <property type="entry name" value="CHITIN SYNTHASE 3"/>
    <property type="match status" value="1"/>
</dbReference>
<keyword evidence="7 11" id="KW-1133">Transmembrane helix</keyword>
<evidence type="ECO:0000256" key="4">
    <source>
        <dbReference type="ARBA" id="ARBA00022676"/>
    </source>
</evidence>
<dbReference type="InterPro" id="IPR029044">
    <property type="entry name" value="Nucleotide-diphossugar_trans"/>
</dbReference>
<name>A0A5C5G7R8_9BASI</name>
<dbReference type="GO" id="GO:0030428">
    <property type="term" value="C:cell septum"/>
    <property type="evidence" value="ECO:0007669"/>
    <property type="project" value="TreeGrafter"/>
</dbReference>
<gene>
    <name evidence="13" type="ORF">DMC30DRAFT_413127</name>
</gene>
<feature type="compositionally biased region" description="Polar residues" evidence="10">
    <location>
        <begin position="630"/>
        <end position="646"/>
    </location>
</feature>
<feature type="compositionally biased region" description="Polar residues" evidence="10">
    <location>
        <begin position="1273"/>
        <end position="1286"/>
    </location>
</feature>
<dbReference type="Pfam" id="PF22997">
    <property type="entry name" value="CHS4"/>
    <property type="match status" value="1"/>
</dbReference>
<feature type="compositionally biased region" description="Gly residues" evidence="10">
    <location>
        <begin position="610"/>
        <end position="621"/>
    </location>
</feature>
<dbReference type="InterPro" id="IPR054295">
    <property type="entry name" value="CHS4-like_dom"/>
</dbReference>
<feature type="compositionally biased region" description="Polar residues" evidence="10">
    <location>
        <begin position="1365"/>
        <end position="1376"/>
    </location>
</feature>
<keyword evidence="6 11" id="KW-0812">Transmembrane</keyword>
<dbReference type="STRING" id="5288.A0A5C5G7R8"/>
<dbReference type="Pfam" id="PF03142">
    <property type="entry name" value="Chitin_synth_2"/>
    <property type="match status" value="1"/>
</dbReference>
<evidence type="ECO:0000256" key="5">
    <source>
        <dbReference type="ARBA" id="ARBA00022679"/>
    </source>
</evidence>
<feature type="region of interest" description="Disordered" evidence="10">
    <location>
        <begin position="1246"/>
        <end position="1290"/>
    </location>
</feature>
<feature type="transmembrane region" description="Helical" evidence="11">
    <location>
        <begin position="1143"/>
        <end position="1163"/>
    </location>
</feature>
<evidence type="ECO:0000256" key="8">
    <source>
        <dbReference type="ARBA" id="ARBA00023136"/>
    </source>
</evidence>
<feature type="region of interest" description="Disordered" evidence="10">
    <location>
        <begin position="596"/>
        <end position="706"/>
    </location>
</feature>
<feature type="compositionally biased region" description="Low complexity" evidence="10">
    <location>
        <begin position="1483"/>
        <end position="1496"/>
    </location>
</feature>
<feature type="transmembrane region" description="Helical" evidence="11">
    <location>
        <begin position="1118"/>
        <end position="1136"/>
    </location>
</feature>
<dbReference type="PANTHER" id="PTHR22914">
    <property type="entry name" value="CHITIN SYNTHASE"/>
    <property type="match status" value="1"/>
</dbReference>
<sequence>MPSPAYESAYSTKSGLDSLPGHKVQFSSRVDPASGASMYGDNSSQANVPLVGYSSSLAVPGAAGASSSSSAYATPGMSAANAGADFRRKRSLVRPDRERVDESHRLYNYRQHAAAMEAEGRGTAAVSRTGHSASAGLLHPVGPAEVSGVAATAAHALPPGAGSASGAGAGTGAGAGAGGSTTLRRGKSILAREEGMANETGLNLFKRGGTMRRTGGTGAKLGRRKNAHAGGAYDRAQKAKQQQSGPPMGAWMIYCRIITACFPAPLLKCFGFKTQDRQSAWREKIGLLSIIALAMAFVGFLTFGFTQTVCGTPALRYRAGNIDTGSMIFHGFNYDMDDFSHPAAAGISEGSNPLYDVFNAGGKDGSFLFQKVNQKCLGIITPAARTGITHNGDEMGWYFPCNLYDQWGTSVRNLTDYAEGTLCHTQADARVQFSQLKALGQVYFEWDDLKNSSRNLAVYDGAVLDFSLLNWLDSSQVAYPAIFDSLKSGTNDSFTGRDITSLMVNSGQRDVAECLVDTIRVGFIDSVTFGCVASDVVLYVSLVVIIGVVLLRFLMAVMFGWFLSWRIGKFPDETYEQRRARAAEIENWTDDIYRPAPARYRPSVPKSQQQGGGGSGAGGGPNKLQKKSVLPTTSRFSKTDLLNSNNGGDGSLSRKGMLGAGMRNSPPGSPGTPRASRSSTSLPMSSFTLDGLAAGGRGGGDGGNSASEGAMGACPFPLGNVVPQPPADFEPFNYPLAHALLLVTAYSESVEGLRTTLDSLSTTDYPNSHKTILVIADGMVKGSGNELTTPEIVLGMMKEFVVDPAEVEPYSYVAIADGHKRHNMAKVYAGFYAYDDNTVERSKQQRVPMLLVAKVGNPAEAHDAKPGNRGKRDSQIVLMSFLQKVMFDERMTTFEYEFFNSLWRATGVSPDRYEVVLMVDADTKVFPDSVSRMTACMVNDPEIMGLCGETKIANKSDSWVTMIQVFEYYVSHHQTKAFESMFGGVTCLPGCFSMYRIKAPKGGDGYWVPILANPDIVQHYSENVVDTLHKKNLLLLGEDRYLSTLMLRTFPRRKMMFCPQAVCKTIVPDTFSILLSQRRRWINSTVHNLFELIVVPDLCGVFCFSMRFVIFMELAGTLVLPAAIAFTLYLIIVAIIPGTVKPVVSLVLLALILGIPAILIVVTSRRFAYLGWMLIYLVSLPVWNFVLPVYAFTHFDDFSWGATRQVEGETGKHDHSAKEGDFDSSHIAMKRWADWERDRRYKSATQSRDSMYGIEQHAGPSYRGGSPGRPASHRQSILSSTDTSDSAPVHHSARYPTELSLPAPLAPAANVSPASSDASLDRSGRGMASPIQRGAAPPRAPQDYPTFQEAGYDDEADRPILYQHSPPTDSVTQFYSTEPDALLPPSGIASTSTSNGSSPVNQQSSASNNPFANPPSPRAPRRGVSLSDVGPVPASSGEGVRVVQRHARRASRPSTQGSSIPSSSSASGGGPGAIDSWYGESTSGHSGSSSGGHLPPGAAPPRHSFGGGAA</sequence>
<evidence type="ECO:0000256" key="6">
    <source>
        <dbReference type="ARBA" id="ARBA00022692"/>
    </source>
</evidence>
<feature type="domain" description="Chitin synthase 4-like" evidence="12">
    <location>
        <begin position="442"/>
        <end position="523"/>
    </location>
</feature>
<dbReference type="CDD" id="cd04190">
    <property type="entry name" value="Chitin_synth_C"/>
    <property type="match status" value="1"/>
</dbReference>
<feature type="compositionally biased region" description="Gly residues" evidence="10">
    <location>
        <begin position="693"/>
        <end position="703"/>
    </location>
</feature>
<feature type="compositionally biased region" description="Low complexity" evidence="10">
    <location>
        <begin position="1457"/>
        <end position="1466"/>
    </location>
</feature>